<dbReference type="PhylomeDB" id="A7RQ95"/>
<dbReference type="STRING" id="45351.A7RQ95"/>
<evidence type="ECO:0000259" key="2">
    <source>
        <dbReference type="PROSITE" id="PS50309"/>
    </source>
</evidence>
<organism evidence="3 4">
    <name type="scientific">Nematostella vectensis</name>
    <name type="common">Starlet sea anemone</name>
    <dbReference type="NCBI Taxonomy" id="45351"/>
    <lineage>
        <taxon>Eukaryota</taxon>
        <taxon>Metazoa</taxon>
        <taxon>Cnidaria</taxon>
        <taxon>Anthozoa</taxon>
        <taxon>Hexacorallia</taxon>
        <taxon>Actiniaria</taxon>
        <taxon>Edwardsiidae</taxon>
        <taxon>Nematostella</taxon>
    </lineage>
</organism>
<gene>
    <name evidence="3" type="ORF">NEMVEDRAFT_v1g200495</name>
</gene>
<dbReference type="PROSITE" id="PS50309">
    <property type="entry name" value="DC"/>
    <property type="match status" value="2"/>
</dbReference>
<dbReference type="PANTHER" id="PTHR23004">
    <property type="entry name" value="DOUBLECORTIN DOMAIN CONTAINING 2"/>
    <property type="match status" value="1"/>
</dbReference>
<feature type="compositionally biased region" description="Acidic residues" evidence="1">
    <location>
        <begin position="345"/>
        <end position="356"/>
    </location>
</feature>
<dbReference type="HOGENOM" id="CLU_035041_0_1_1"/>
<evidence type="ECO:0000256" key="1">
    <source>
        <dbReference type="SAM" id="MobiDB-lite"/>
    </source>
</evidence>
<evidence type="ECO:0000313" key="3">
    <source>
        <dbReference type="EMBL" id="EDO46255.1"/>
    </source>
</evidence>
<dbReference type="eggNOG" id="KOG3757">
    <property type="taxonomic scope" value="Eukaryota"/>
</dbReference>
<accession>A7RQ95</accession>
<dbReference type="PANTHER" id="PTHR23004:SF11">
    <property type="entry name" value="PROTEIN RPI-1"/>
    <property type="match status" value="1"/>
</dbReference>
<keyword evidence="4" id="KW-1185">Reference proteome</keyword>
<dbReference type="OMA" id="SHEGEAN"/>
<feature type="compositionally biased region" description="Basic residues" evidence="1">
    <location>
        <begin position="223"/>
        <end position="233"/>
    </location>
</feature>
<feature type="region of interest" description="Disordered" evidence="1">
    <location>
        <begin position="215"/>
        <end position="279"/>
    </location>
</feature>
<dbReference type="Pfam" id="PF03607">
    <property type="entry name" value="DCX"/>
    <property type="match status" value="2"/>
</dbReference>
<name>A7RQ95_NEMVE</name>
<feature type="domain" description="Doublecortin" evidence="2">
    <location>
        <begin position="4"/>
        <end position="86"/>
    </location>
</feature>
<dbReference type="GO" id="GO:0005815">
    <property type="term" value="C:microtubule organizing center"/>
    <property type="evidence" value="ECO:0000318"/>
    <property type="project" value="GO_Central"/>
</dbReference>
<dbReference type="GO" id="GO:0035556">
    <property type="term" value="P:intracellular signal transduction"/>
    <property type="evidence" value="ECO:0007669"/>
    <property type="project" value="InterPro"/>
</dbReference>
<feature type="compositionally biased region" description="Basic and acidic residues" evidence="1">
    <location>
        <begin position="327"/>
        <end position="338"/>
    </location>
</feature>
<feature type="compositionally biased region" description="Basic and acidic residues" evidence="1">
    <location>
        <begin position="249"/>
        <end position="258"/>
    </location>
</feature>
<feature type="compositionally biased region" description="Basic and acidic residues" evidence="1">
    <location>
        <begin position="357"/>
        <end position="378"/>
    </location>
</feature>
<dbReference type="AlphaFoldDB" id="A7RQ95"/>
<evidence type="ECO:0000313" key="4">
    <source>
        <dbReference type="Proteomes" id="UP000001593"/>
    </source>
</evidence>
<dbReference type="SMART" id="SM00537">
    <property type="entry name" value="DCX"/>
    <property type="match status" value="2"/>
</dbReference>
<protein>
    <recommendedName>
        <fullName evidence="2">Doublecortin domain-containing protein</fullName>
    </recommendedName>
</protein>
<reference evidence="3 4" key="1">
    <citation type="journal article" date="2007" name="Science">
        <title>Sea anemone genome reveals ancestral eumetazoan gene repertoire and genomic organization.</title>
        <authorList>
            <person name="Putnam N.H."/>
            <person name="Srivastava M."/>
            <person name="Hellsten U."/>
            <person name="Dirks B."/>
            <person name="Chapman J."/>
            <person name="Salamov A."/>
            <person name="Terry A."/>
            <person name="Shapiro H."/>
            <person name="Lindquist E."/>
            <person name="Kapitonov V.V."/>
            <person name="Jurka J."/>
            <person name="Genikhovich G."/>
            <person name="Grigoriev I.V."/>
            <person name="Lucas S.M."/>
            <person name="Steele R.E."/>
            <person name="Finnerty J.R."/>
            <person name="Technau U."/>
            <person name="Martindale M.Q."/>
            <person name="Rokhsar D.S."/>
        </authorList>
    </citation>
    <scope>NUCLEOTIDE SEQUENCE [LARGE SCALE GENOMIC DNA]</scope>
    <source>
        <strain evidence="4">CH2 X CH6</strain>
    </source>
</reference>
<dbReference type="InterPro" id="IPR036572">
    <property type="entry name" value="Doublecortin_dom_sf"/>
</dbReference>
<feature type="region of interest" description="Disordered" evidence="1">
    <location>
        <begin position="327"/>
        <end position="404"/>
    </location>
</feature>
<dbReference type="Gene3D" id="3.10.20.230">
    <property type="entry name" value="Doublecortin domain"/>
    <property type="match status" value="2"/>
</dbReference>
<proteinExistence type="predicted"/>
<dbReference type="SUPFAM" id="SSF89837">
    <property type="entry name" value="Doublecortin (DC)"/>
    <property type="match status" value="2"/>
</dbReference>
<dbReference type="GO" id="GO:0005874">
    <property type="term" value="C:microtubule"/>
    <property type="evidence" value="ECO:0000318"/>
    <property type="project" value="GO_Central"/>
</dbReference>
<dbReference type="InterPro" id="IPR003533">
    <property type="entry name" value="Doublecortin_dom"/>
</dbReference>
<dbReference type="Proteomes" id="UP000001593">
    <property type="component" value="Unassembled WGS sequence"/>
</dbReference>
<dbReference type="FunFam" id="3.10.20.230:FF:000024">
    <property type="entry name" value="Predicted protein"/>
    <property type="match status" value="1"/>
</dbReference>
<sequence length="404" mass="45449">MAAPTVTIYKNGEPKFPGKKVVVNPRQVRNMDACLDKITREMKLKTAARSLKTPTGGHKIDKLEKIEPGGQYVVCGLEAFKRLNYMEIKPEGMRPTPRKEIEITPVKHSRLQMSGRARKRADAEKGNNMGIFVYKNGDALTSSVKVHLSDRELKSMDKVCDFITNKVHLQTGAVRILYTMDGECVKDPSELSNSAKYVAAGHEKRFKRVAYNDSSVLSPRSRVPTKTHFKAKNLSKTTPNRTKPSHGRKNSDRSDRKMSSTTGSIKDGPVHSPRSVPPLDRAEEQPIEEELIDAIESQVLGHRGNAAHANNVFEASGELQERAREIQENKETKEDKPIDLIPAEEVSEEVIEETDDRQDRPEDKDAHTRSREDKDKRERRNSKSSNHSLDWVDHAKAIASDVLS</sequence>
<feature type="domain" description="Doublecortin" evidence="2">
    <location>
        <begin position="129"/>
        <end position="212"/>
    </location>
</feature>
<dbReference type="OrthoDB" id="1738954at2759"/>
<dbReference type="KEGG" id="nve:5518365"/>
<dbReference type="InParanoid" id="A7RQ95"/>
<dbReference type="EMBL" id="DS469528">
    <property type="protein sequence ID" value="EDO46255.1"/>
    <property type="molecule type" value="Genomic_DNA"/>
</dbReference>